<keyword evidence="11" id="KW-1185">Reference proteome</keyword>
<feature type="binding site" evidence="8">
    <location>
        <begin position="78"/>
        <end position="80"/>
    </location>
    <ligand>
        <name>phosphate</name>
        <dbReference type="ChEBI" id="CHEBI:43474"/>
    </ligand>
</feature>
<dbReference type="RefSeq" id="WP_125128631.1">
    <property type="nucleotide sequence ID" value="NZ_RHJS01000002.1"/>
</dbReference>
<dbReference type="Gene3D" id="3.40.50.1580">
    <property type="entry name" value="Nucleoside phosphorylase domain"/>
    <property type="match status" value="1"/>
</dbReference>
<comment type="caution">
    <text evidence="10">The sequence shown here is derived from an EMBL/GenBank/DDBJ whole genome shotgun (WGS) entry which is preliminary data.</text>
</comment>
<evidence type="ECO:0000313" key="10">
    <source>
        <dbReference type="EMBL" id="RRK33366.1"/>
    </source>
</evidence>
<organism evidence="10 11">
    <name type="scientific">Schaedlerella arabinosiphila</name>
    <dbReference type="NCBI Taxonomy" id="2044587"/>
    <lineage>
        <taxon>Bacteria</taxon>
        <taxon>Bacillati</taxon>
        <taxon>Bacillota</taxon>
        <taxon>Clostridia</taxon>
        <taxon>Lachnospirales</taxon>
        <taxon>Lachnospiraceae</taxon>
        <taxon>Schaedlerella</taxon>
    </lineage>
</organism>
<dbReference type="NCBIfam" id="TIGR01700">
    <property type="entry name" value="PNPH"/>
    <property type="match status" value="1"/>
</dbReference>
<keyword evidence="4 7" id="KW-0328">Glycosyltransferase</keyword>
<evidence type="ECO:0000259" key="9">
    <source>
        <dbReference type="Pfam" id="PF01048"/>
    </source>
</evidence>
<dbReference type="Pfam" id="PF01048">
    <property type="entry name" value="PNP_UDP_1"/>
    <property type="match status" value="1"/>
</dbReference>
<evidence type="ECO:0000256" key="1">
    <source>
        <dbReference type="ARBA" id="ARBA00002678"/>
    </source>
</evidence>
<sequence length="270" mass="29732">MFNITEMKPCIQKIISFGPDIGLILGSGLGAYGEKLENAEYIEYKNIPGFPVSHVEGHKNRFIIGTLYGKKVIAMQGRFHYYEGIEPHLLALPVRIMKMAGVRTVILTNAAGGLNPDFVPGDLMVITDHINLSGINPLIGGNEDAFGPRFPDMTKAYHPEYCEKIIKEAEEMGIRLRQGIYVMNTGPSYETPAEIRMMRLLGGDAVGMSTVPEVVAARHCGIHVIGISCITNMAPGILDQPLCHDEVIETAEKVKHKFECILDRIIGNIL</sequence>
<accession>A0A3R8JR90</accession>
<feature type="binding site" evidence="8">
    <location>
        <position position="209"/>
    </location>
    <ligand>
        <name>phosphate</name>
        <dbReference type="ChEBI" id="CHEBI:43474"/>
    </ligand>
</feature>
<dbReference type="NCBIfam" id="TIGR01697">
    <property type="entry name" value="PNPH-PUNA-XAPA"/>
    <property type="match status" value="1"/>
</dbReference>
<dbReference type="PANTHER" id="PTHR11904:SF9">
    <property type="entry name" value="PURINE NUCLEOSIDE PHOSPHORYLASE-RELATED"/>
    <property type="match status" value="1"/>
</dbReference>
<evidence type="ECO:0000256" key="4">
    <source>
        <dbReference type="ARBA" id="ARBA00022676"/>
    </source>
</evidence>
<feature type="binding site" evidence="8">
    <location>
        <position position="232"/>
    </location>
    <ligand>
        <name>a purine D-ribonucleoside</name>
        <dbReference type="ChEBI" id="CHEBI:142355"/>
    </ligand>
</feature>
<dbReference type="AlphaFoldDB" id="A0A3R8JR90"/>
<feature type="binding site" evidence="8">
    <location>
        <position position="190"/>
    </location>
    <ligand>
        <name>a purine D-ribonucleoside</name>
        <dbReference type="ChEBI" id="CHEBI:142355"/>
    </ligand>
</feature>
<gene>
    <name evidence="10" type="ORF">EBB54_19975</name>
</gene>
<keyword evidence="5 7" id="KW-0808">Transferase</keyword>
<feature type="domain" description="Nucleoside phosphorylase" evidence="9">
    <location>
        <begin position="20"/>
        <end position="266"/>
    </location>
</feature>
<reference evidence="10" key="1">
    <citation type="submission" date="2018-10" db="EMBL/GenBank/DDBJ databases">
        <title>Schaedlerella arabinophila gen. nov. sp. nov., isolated from the mouse intestinal tract and comparative analysis with the genome of the closely related altered Schaedler flora strain ASF502.</title>
        <authorList>
            <person name="Miyake S."/>
            <person name="Soh M."/>
            <person name="Seedorf H."/>
        </authorList>
    </citation>
    <scope>NUCLEOTIDE SEQUENCE [LARGE SCALE GENOMIC DNA]</scope>
    <source>
        <strain evidence="10">DSM 106076</strain>
    </source>
</reference>
<evidence type="ECO:0000313" key="11">
    <source>
        <dbReference type="Proteomes" id="UP000274920"/>
    </source>
</evidence>
<evidence type="ECO:0000256" key="2">
    <source>
        <dbReference type="ARBA" id="ARBA00005058"/>
    </source>
</evidence>
<dbReference type="CDD" id="cd09009">
    <property type="entry name" value="PNP-EcPNPII_like"/>
    <property type="match status" value="1"/>
</dbReference>
<protein>
    <recommendedName>
        <fullName evidence="7">Purine nucleoside phosphorylase</fullName>
        <ecNumber evidence="7">2.4.2.1</ecNumber>
    </recommendedName>
    <alternativeName>
        <fullName evidence="7">Inosine-guanosine phosphorylase</fullName>
    </alternativeName>
</protein>
<dbReference type="EC" id="2.4.2.1" evidence="7"/>
<dbReference type="EMBL" id="RHJS01000002">
    <property type="protein sequence ID" value="RRK33366.1"/>
    <property type="molecule type" value="Genomic_DNA"/>
</dbReference>
<comment type="similarity">
    <text evidence="3 7">Belongs to the PNP/MTAP phosphorylase family.</text>
</comment>
<comment type="catalytic activity">
    <reaction evidence="6">
        <text>a purine 2'-deoxy-D-ribonucleoside + phosphate = a purine nucleobase + 2-deoxy-alpha-D-ribose 1-phosphate</text>
        <dbReference type="Rhea" id="RHEA:36431"/>
        <dbReference type="ChEBI" id="CHEBI:26386"/>
        <dbReference type="ChEBI" id="CHEBI:43474"/>
        <dbReference type="ChEBI" id="CHEBI:57259"/>
        <dbReference type="ChEBI" id="CHEBI:142361"/>
        <dbReference type="EC" id="2.4.2.1"/>
    </reaction>
</comment>
<dbReference type="SUPFAM" id="SSF53167">
    <property type="entry name" value="Purine and uridine phosphorylases"/>
    <property type="match status" value="1"/>
</dbReference>
<comment type="function">
    <text evidence="1">The purine nucleoside phosphorylases catalyze the phosphorolytic breakdown of the N-glycosidic bond in the beta-(deoxy)ribonucleoside molecules, with the formation of the corresponding free purine bases and pentose-1-phosphate. Cleaves guanosine, inosine, 2'-deoxyguanosine and 2'-deoxyinosine.</text>
</comment>
<evidence type="ECO:0000256" key="8">
    <source>
        <dbReference type="PIRSR" id="PIRSR000477-2"/>
    </source>
</evidence>
<name>A0A3R8JR90_9FIRM</name>
<dbReference type="GO" id="GO:0005737">
    <property type="term" value="C:cytoplasm"/>
    <property type="evidence" value="ECO:0007669"/>
    <property type="project" value="TreeGrafter"/>
</dbReference>
<feature type="binding site" evidence="8">
    <location>
        <position position="110"/>
    </location>
    <ligand>
        <name>phosphate</name>
        <dbReference type="ChEBI" id="CHEBI:43474"/>
    </ligand>
</feature>
<evidence type="ECO:0000256" key="5">
    <source>
        <dbReference type="ARBA" id="ARBA00022679"/>
    </source>
</evidence>
<dbReference type="InterPro" id="IPR011268">
    <property type="entry name" value="Purine_phosphorylase"/>
</dbReference>
<dbReference type="GO" id="GO:0009116">
    <property type="term" value="P:nucleoside metabolic process"/>
    <property type="evidence" value="ECO:0007669"/>
    <property type="project" value="InterPro"/>
</dbReference>
<dbReference type="Proteomes" id="UP000274920">
    <property type="component" value="Unassembled WGS sequence"/>
</dbReference>
<dbReference type="InterPro" id="IPR011270">
    <property type="entry name" value="Pur_Nuc_Pase_Ino/Guo-sp"/>
</dbReference>
<dbReference type="UniPathway" id="UPA00606"/>
<dbReference type="PANTHER" id="PTHR11904">
    <property type="entry name" value="METHYLTHIOADENOSINE/PURINE NUCLEOSIDE PHOSPHORYLASE"/>
    <property type="match status" value="1"/>
</dbReference>
<dbReference type="InterPro" id="IPR000845">
    <property type="entry name" value="Nucleoside_phosphorylase_d"/>
</dbReference>
<evidence type="ECO:0000256" key="3">
    <source>
        <dbReference type="ARBA" id="ARBA00006751"/>
    </source>
</evidence>
<feature type="binding site" evidence="8">
    <location>
        <position position="27"/>
    </location>
    <ligand>
        <name>phosphate</name>
        <dbReference type="ChEBI" id="CHEBI:43474"/>
    </ligand>
</feature>
<evidence type="ECO:0000256" key="6">
    <source>
        <dbReference type="ARBA" id="ARBA00048556"/>
    </source>
</evidence>
<comment type="pathway">
    <text evidence="2 7">Purine metabolism; purine nucleoside salvage.</text>
</comment>
<dbReference type="NCBIfam" id="NF006054">
    <property type="entry name" value="PRK08202.1"/>
    <property type="match status" value="1"/>
</dbReference>
<proteinExistence type="inferred from homology"/>
<dbReference type="PIRSF" id="PIRSF000477">
    <property type="entry name" value="PurNPase"/>
    <property type="match status" value="1"/>
</dbReference>
<dbReference type="GO" id="GO:0004731">
    <property type="term" value="F:purine-nucleoside phosphorylase activity"/>
    <property type="evidence" value="ECO:0007669"/>
    <property type="project" value="UniProtKB-EC"/>
</dbReference>
<evidence type="ECO:0000256" key="7">
    <source>
        <dbReference type="PIRNR" id="PIRNR000477"/>
    </source>
</evidence>
<dbReference type="InterPro" id="IPR035994">
    <property type="entry name" value="Nucleoside_phosphorylase_sf"/>
</dbReference>
<feature type="binding site" evidence="8">
    <location>
        <position position="58"/>
    </location>
    <ligand>
        <name>phosphate</name>
        <dbReference type="ChEBI" id="CHEBI:43474"/>
    </ligand>
</feature>